<dbReference type="RefSeq" id="WP_157525396.1">
    <property type="nucleotide sequence ID" value="NZ_CP066775.1"/>
</dbReference>
<sequence length="129" mass="13961">MAAKHSFKDTDMQRIIGLVLRAGVILSISVVFIGGLVYLHRHGSEAVDYHKFIGVPEFVHSLSGIIHGIFNGRGRAVIQMGIILLIITPIVRIIFSAIGFVLEKDWLYVGITLAVLIIIIAGSLTGNVG</sequence>
<proteinExistence type="predicted"/>
<evidence type="ECO:0000313" key="1">
    <source>
        <dbReference type="EMBL" id="QQL48690.1"/>
    </source>
</evidence>
<name>A0A6I4INJ1_9SPHI</name>
<dbReference type="Pfam" id="PF07843">
    <property type="entry name" value="DUF1634"/>
    <property type="match status" value="1"/>
</dbReference>
<dbReference type="AlphaFoldDB" id="A0A6I4INJ1"/>
<dbReference type="Proteomes" id="UP000429232">
    <property type="component" value="Chromosome"/>
</dbReference>
<accession>A0A6I4INJ1</accession>
<gene>
    <name evidence="1" type="ORF">GO620_010920</name>
</gene>
<protein>
    <submittedName>
        <fullName evidence="1">DUF1634 domain-containing protein</fullName>
    </submittedName>
</protein>
<dbReference type="EMBL" id="CP066775">
    <property type="protein sequence ID" value="QQL48690.1"/>
    <property type="molecule type" value="Genomic_DNA"/>
</dbReference>
<organism evidence="1 2">
    <name type="scientific">Mucilaginibacter ginkgonis</name>
    <dbReference type="NCBI Taxonomy" id="2682091"/>
    <lineage>
        <taxon>Bacteria</taxon>
        <taxon>Pseudomonadati</taxon>
        <taxon>Bacteroidota</taxon>
        <taxon>Sphingobacteriia</taxon>
        <taxon>Sphingobacteriales</taxon>
        <taxon>Sphingobacteriaceae</taxon>
        <taxon>Mucilaginibacter</taxon>
    </lineage>
</organism>
<dbReference type="InterPro" id="IPR012861">
    <property type="entry name" value="DUF1634"/>
</dbReference>
<evidence type="ECO:0000313" key="2">
    <source>
        <dbReference type="Proteomes" id="UP000429232"/>
    </source>
</evidence>
<dbReference type="KEGG" id="mgik:GO620_010920"/>
<keyword evidence="2" id="KW-1185">Reference proteome</keyword>
<reference evidence="1 2" key="1">
    <citation type="submission" date="2020-12" db="EMBL/GenBank/DDBJ databases">
        <title>HMF7856_wgs.fasta genome submission.</title>
        <authorList>
            <person name="Kang H."/>
            <person name="Kim H."/>
            <person name="Joh K."/>
        </authorList>
    </citation>
    <scope>NUCLEOTIDE SEQUENCE [LARGE SCALE GENOMIC DNA]</scope>
    <source>
        <strain evidence="1 2">HMF7856</strain>
    </source>
</reference>